<dbReference type="Proteomes" id="UP001374584">
    <property type="component" value="Unassembled WGS sequence"/>
</dbReference>
<reference evidence="2 3" key="1">
    <citation type="submission" date="2024-01" db="EMBL/GenBank/DDBJ databases">
        <title>The genomes of 5 underutilized Papilionoideae crops provide insights into root nodulation and disease resistanc.</title>
        <authorList>
            <person name="Jiang F."/>
        </authorList>
    </citation>
    <scope>NUCLEOTIDE SEQUENCE [LARGE SCALE GENOMIC DNA]</scope>
    <source>
        <strain evidence="2">JINMINGXINNONG_FW02</strain>
        <tissue evidence="2">Leaves</tissue>
    </source>
</reference>
<proteinExistence type="predicted"/>
<sequence>MTIRRKPLPRGCLRCWLPSAPLEANVYAHVADEIQWPLAKDDAVVKFDDSHHFSSFRSDEEEEDVLDVSCKSQEHKVNVNEIMKIEFYLLCMKSVTPLSFFPWFLCLEYAWFTALGGLLLFDLGFGVMTNIAIGSVVITLNSRRV</sequence>
<feature type="transmembrane region" description="Helical" evidence="1">
    <location>
        <begin position="85"/>
        <end position="105"/>
    </location>
</feature>
<evidence type="ECO:0000313" key="2">
    <source>
        <dbReference type="EMBL" id="KAK7356444.1"/>
    </source>
</evidence>
<keyword evidence="1" id="KW-0812">Transmembrane</keyword>
<accession>A0AAN9MKS3</accession>
<keyword evidence="1" id="KW-0472">Membrane</keyword>
<keyword evidence="1" id="KW-1133">Transmembrane helix</keyword>
<evidence type="ECO:0000313" key="3">
    <source>
        <dbReference type="Proteomes" id="UP001374584"/>
    </source>
</evidence>
<dbReference type="EMBL" id="JAYMYR010000006">
    <property type="protein sequence ID" value="KAK7356444.1"/>
    <property type="molecule type" value="Genomic_DNA"/>
</dbReference>
<organism evidence="2 3">
    <name type="scientific">Phaseolus coccineus</name>
    <name type="common">Scarlet runner bean</name>
    <name type="synonym">Phaseolus multiflorus</name>
    <dbReference type="NCBI Taxonomy" id="3886"/>
    <lineage>
        <taxon>Eukaryota</taxon>
        <taxon>Viridiplantae</taxon>
        <taxon>Streptophyta</taxon>
        <taxon>Embryophyta</taxon>
        <taxon>Tracheophyta</taxon>
        <taxon>Spermatophyta</taxon>
        <taxon>Magnoliopsida</taxon>
        <taxon>eudicotyledons</taxon>
        <taxon>Gunneridae</taxon>
        <taxon>Pentapetalae</taxon>
        <taxon>rosids</taxon>
        <taxon>fabids</taxon>
        <taxon>Fabales</taxon>
        <taxon>Fabaceae</taxon>
        <taxon>Papilionoideae</taxon>
        <taxon>50 kb inversion clade</taxon>
        <taxon>NPAAA clade</taxon>
        <taxon>indigoferoid/millettioid clade</taxon>
        <taxon>Phaseoleae</taxon>
        <taxon>Phaseolus</taxon>
    </lineage>
</organism>
<evidence type="ECO:0000256" key="1">
    <source>
        <dbReference type="SAM" id="Phobius"/>
    </source>
</evidence>
<protein>
    <submittedName>
        <fullName evidence="2">Uncharacterized protein</fullName>
    </submittedName>
</protein>
<feature type="transmembrane region" description="Helical" evidence="1">
    <location>
        <begin position="111"/>
        <end position="140"/>
    </location>
</feature>
<comment type="caution">
    <text evidence="2">The sequence shown here is derived from an EMBL/GenBank/DDBJ whole genome shotgun (WGS) entry which is preliminary data.</text>
</comment>
<name>A0AAN9MKS3_PHACN</name>
<gene>
    <name evidence="2" type="ORF">VNO80_15716</name>
</gene>
<keyword evidence="3" id="KW-1185">Reference proteome</keyword>
<dbReference type="AlphaFoldDB" id="A0AAN9MKS3"/>